<protein>
    <submittedName>
        <fullName evidence="2">Uncharacterized protein</fullName>
    </submittedName>
</protein>
<gene>
    <name evidence="2" type="ORF">BN869_000006731_1</name>
</gene>
<evidence type="ECO:0000313" key="2">
    <source>
        <dbReference type="EMBL" id="CEO50673.1"/>
    </source>
</evidence>
<feature type="region of interest" description="Disordered" evidence="1">
    <location>
        <begin position="1"/>
        <end position="23"/>
    </location>
</feature>
<name>A0A0B7JZY1_BIOOC</name>
<reference evidence="2" key="1">
    <citation type="submission" date="2015-01" db="EMBL/GenBank/DDBJ databases">
        <authorList>
            <person name="Durling Mikael"/>
        </authorList>
    </citation>
    <scope>NUCLEOTIDE SEQUENCE</scope>
</reference>
<proteinExistence type="predicted"/>
<accession>A0A0B7JZY1</accession>
<dbReference type="AlphaFoldDB" id="A0A0B7JZY1"/>
<dbReference type="EMBL" id="CDPU01000019">
    <property type="protein sequence ID" value="CEO50673.1"/>
    <property type="molecule type" value="Genomic_DNA"/>
</dbReference>
<sequence>MGPAGLCRCSPRKPEPSPPGEGDAALWRFLDGEDGEVSLSIFWYRLRPPGVLNKASRGDRGGHCTSGARPKSGILAVVYAK</sequence>
<organism evidence="2">
    <name type="scientific">Bionectria ochroleuca</name>
    <name type="common">Gliocladium roseum</name>
    <dbReference type="NCBI Taxonomy" id="29856"/>
    <lineage>
        <taxon>Eukaryota</taxon>
        <taxon>Fungi</taxon>
        <taxon>Dikarya</taxon>
        <taxon>Ascomycota</taxon>
        <taxon>Pezizomycotina</taxon>
        <taxon>Sordariomycetes</taxon>
        <taxon>Hypocreomycetidae</taxon>
        <taxon>Hypocreales</taxon>
        <taxon>Bionectriaceae</taxon>
        <taxon>Clonostachys</taxon>
    </lineage>
</organism>
<evidence type="ECO:0000256" key="1">
    <source>
        <dbReference type="SAM" id="MobiDB-lite"/>
    </source>
</evidence>